<evidence type="ECO:0000259" key="2">
    <source>
        <dbReference type="PROSITE" id="PS00662"/>
    </source>
</evidence>
<dbReference type="InterPro" id="IPR027417">
    <property type="entry name" value="P-loop_NTPase"/>
</dbReference>
<dbReference type="RefSeq" id="WP_394832439.1">
    <property type="nucleotide sequence ID" value="NZ_CP089929.1"/>
</dbReference>
<gene>
    <name evidence="3" type="ORF">LVJ94_38615</name>
</gene>
<dbReference type="Proteomes" id="UP001374803">
    <property type="component" value="Chromosome"/>
</dbReference>
<dbReference type="CDD" id="cd01131">
    <property type="entry name" value="PilT"/>
    <property type="match status" value="1"/>
</dbReference>
<protein>
    <submittedName>
        <fullName evidence="3">PilT/PilU family type 4a pilus ATPase</fullName>
    </submittedName>
</protein>
<dbReference type="InterPro" id="IPR003593">
    <property type="entry name" value="AAA+_ATPase"/>
</dbReference>
<evidence type="ECO:0000313" key="3">
    <source>
        <dbReference type="EMBL" id="WXB02813.1"/>
    </source>
</evidence>
<dbReference type="InterPro" id="IPR001482">
    <property type="entry name" value="T2SS/T4SS_dom"/>
</dbReference>
<sequence length="510" mass="54297">MARIDSILAVVVQQGANELRVGTDREPKMLAYGTAKRFHMVSTSEQELRELLGEILSDERSEALRSARRLDVSYEAGELGRFRVTFTGRQDGGFDAVFLRDRSRPAPAAAVAPPRDIPAVRERDIAPIAAPEMAAPAEAPPRLSVVRSAAPTAGATSGPLPCEPLLARALGMRASDLHLVDTDVPVVRVDGQLHRLEDEGIEDVGTRLGLDATTLGAVTSGRSLDFALETAEGGRVRVNVYRTSDGTAAALRFLARSAPAVSSLGFPLPIDDLVDGNHGLVLVCGATGSGKSTTLAALAQAALMRRSIVLLTLEDPIEYTLAAGPRALVRQRQIGRDVRDFASGLRDALREDPDVLVLGEMRDPETISLALTAAETGHLVLTTLHCGGVASAVQRIVDAYPAERQLQVRTQLADVLRGAIAQRLVPRARGGSGRVLAAEVLRATHAVTNLIREGKTAQMASVLHSGRREGMIALERHLADLVRNGEIRGEDARAVAGDPDSLAMFLRSAT</sequence>
<dbReference type="InterPro" id="IPR006321">
    <property type="entry name" value="PilT/PilU"/>
</dbReference>
<dbReference type="Pfam" id="PF00437">
    <property type="entry name" value="T2SSE"/>
    <property type="match status" value="1"/>
</dbReference>
<dbReference type="SUPFAM" id="SSF52540">
    <property type="entry name" value="P-loop containing nucleoside triphosphate hydrolases"/>
    <property type="match status" value="1"/>
</dbReference>
<organism evidence="3 4">
    <name type="scientific">Pendulispora rubella</name>
    <dbReference type="NCBI Taxonomy" id="2741070"/>
    <lineage>
        <taxon>Bacteria</taxon>
        <taxon>Pseudomonadati</taxon>
        <taxon>Myxococcota</taxon>
        <taxon>Myxococcia</taxon>
        <taxon>Myxococcales</taxon>
        <taxon>Sorangiineae</taxon>
        <taxon>Pendulisporaceae</taxon>
        <taxon>Pendulispora</taxon>
    </lineage>
</organism>
<dbReference type="NCBIfam" id="TIGR01420">
    <property type="entry name" value="pilT_fam"/>
    <property type="match status" value="1"/>
</dbReference>
<accession>A0ABZ2KVU7</accession>
<dbReference type="InterPro" id="IPR050921">
    <property type="entry name" value="T4SS_GSP_E_ATPase"/>
</dbReference>
<name>A0ABZ2KVU7_9BACT</name>
<dbReference type="Gene3D" id="3.30.450.90">
    <property type="match status" value="2"/>
</dbReference>
<proteinExistence type="inferred from homology"/>
<reference evidence="3" key="1">
    <citation type="submission" date="2021-12" db="EMBL/GenBank/DDBJ databases">
        <title>Discovery of the Pendulisporaceae a myxobacterial family with distinct sporulation behavior and unique specialized metabolism.</title>
        <authorList>
            <person name="Garcia R."/>
            <person name="Popoff A."/>
            <person name="Bader C.D."/>
            <person name="Loehr J."/>
            <person name="Walesch S."/>
            <person name="Walt C."/>
            <person name="Boldt J."/>
            <person name="Bunk B."/>
            <person name="Haeckl F.J.F.P.J."/>
            <person name="Gunesch A.P."/>
            <person name="Birkelbach J."/>
            <person name="Nuebel U."/>
            <person name="Pietschmann T."/>
            <person name="Bach T."/>
            <person name="Mueller R."/>
        </authorList>
    </citation>
    <scope>NUCLEOTIDE SEQUENCE</scope>
    <source>
        <strain evidence="3">MSr11367</strain>
    </source>
</reference>
<evidence type="ECO:0000256" key="1">
    <source>
        <dbReference type="ARBA" id="ARBA00006611"/>
    </source>
</evidence>
<dbReference type="PANTHER" id="PTHR30486:SF6">
    <property type="entry name" value="TYPE IV PILUS RETRACTATION ATPASE PILT"/>
    <property type="match status" value="1"/>
</dbReference>
<keyword evidence="4" id="KW-1185">Reference proteome</keyword>
<feature type="domain" description="Bacterial type II secretion system protein E" evidence="2">
    <location>
        <begin position="349"/>
        <end position="363"/>
    </location>
</feature>
<dbReference type="Gene3D" id="3.40.50.300">
    <property type="entry name" value="P-loop containing nucleotide triphosphate hydrolases"/>
    <property type="match status" value="1"/>
</dbReference>
<dbReference type="SMART" id="SM00382">
    <property type="entry name" value="AAA"/>
    <property type="match status" value="1"/>
</dbReference>
<comment type="similarity">
    <text evidence="1">Belongs to the GSP E family.</text>
</comment>
<dbReference type="EMBL" id="CP089983">
    <property type="protein sequence ID" value="WXB02813.1"/>
    <property type="molecule type" value="Genomic_DNA"/>
</dbReference>
<evidence type="ECO:0000313" key="4">
    <source>
        <dbReference type="Proteomes" id="UP001374803"/>
    </source>
</evidence>
<dbReference type="PROSITE" id="PS00662">
    <property type="entry name" value="T2SP_E"/>
    <property type="match status" value="1"/>
</dbReference>
<dbReference type="PANTHER" id="PTHR30486">
    <property type="entry name" value="TWITCHING MOTILITY PROTEIN PILT"/>
    <property type="match status" value="1"/>
</dbReference>